<dbReference type="SUPFAM" id="SSF48452">
    <property type="entry name" value="TPR-like"/>
    <property type="match status" value="1"/>
</dbReference>
<feature type="transmembrane region" description="Helical" evidence="1">
    <location>
        <begin position="134"/>
        <end position="151"/>
    </location>
</feature>
<organism evidence="2 3">
    <name type="scientific">Cyclobacterium plantarum</name>
    <dbReference type="NCBI Taxonomy" id="2716263"/>
    <lineage>
        <taxon>Bacteria</taxon>
        <taxon>Pseudomonadati</taxon>
        <taxon>Bacteroidota</taxon>
        <taxon>Cytophagia</taxon>
        <taxon>Cytophagales</taxon>
        <taxon>Cyclobacteriaceae</taxon>
        <taxon>Cyclobacterium</taxon>
    </lineage>
</organism>
<name>A0ABX0HC04_9BACT</name>
<accession>A0ABX0HC04</accession>
<proteinExistence type="predicted"/>
<evidence type="ECO:0000256" key="1">
    <source>
        <dbReference type="SAM" id="Phobius"/>
    </source>
</evidence>
<dbReference type="Gene3D" id="1.25.40.10">
    <property type="entry name" value="Tetratricopeptide repeat domain"/>
    <property type="match status" value="1"/>
</dbReference>
<dbReference type="RefSeq" id="WP_166150794.1">
    <property type="nucleotide sequence ID" value="NZ_JAANYN010000013.1"/>
</dbReference>
<keyword evidence="1" id="KW-1133">Transmembrane helix</keyword>
<reference evidence="2 3" key="1">
    <citation type="submission" date="2020-03" db="EMBL/GenBank/DDBJ databases">
        <title>Cyclobacterium plantarum sp. nov., a marine bacterium isolated from a coastal-marine wetland.</title>
        <authorList>
            <person name="Sanchez-Porro C."/>
            <person name="Ventosa A."/>
            <person name="Amoozegar M."/>
        </authorList>
    </citation>
    <scope>NUCLEOTIDE SEQUENCE [LARGE SCALE GENOMIC DNA]</scope>
    <source>
        <strain evidence="2 3">GBPx2</strain>
    </source>
</reference>
<keyword evidence="1" id="KW-0472">Membrane</keyword>
<keyword evidence="1" id="KW-0812">Transmembrane</keyword>
<dbReference type="Proteomes" id="UP000649799">
    <property type="component" value="Unassembled WGS sequence"/>
</dbReference>
<evidence type="ECO:0000313" key="2">
    <source>
        <dbReference type="EMBL" id="NHE59406.1"/>
    </source>
</evidence>
<feature type="transmembrane region" description="Helical" evidence="1">
    <location>
        <begin position="158"/>
        <end position="177"/>
    </location>
</feature>
<evidence type="ECO:0008006" key="4">
    <source>
        <dbReference type="Google" id="ProtNLM"/>
    </source>
</evidence>
<evidence type="ECO:0000313" key="3">
    <source>
        <dbReference type="Proteomes" id="UP000649799"/>
    </source>
</evidence>
<dbReference type="Gene3D" id="2.30.30.40">
    <property type="entry name" value="SH3 Domains"/>
    <property type="match status" value="1"/>
</dbReference>
<keyword evidence="3" id="KW-1185">Reference proteome</keyword>
<gene>
    <name evidence="2" type="ORF">G9Q97_21550</name>
</gene>
<protein>
    <recommendedName>
        <fullName evidence="4">SH3 domain-containing protein</fullName>
    </recommendedName>
</protein>
<dbReference type="EMBL" id="JAANYN010000013">
    <property type="protein sequence ID" value="NHE59406.1"/>
    <property type="molecule type" value="Genomic_DNA"/>
</dbReference>
<sequence>MPNLRWIFIAFLLPFSLLSLYQADCQAQASMPLQRADSLFSQKKYQEALEIYENILHEEGTYSPAMLLKMGFIAEGIGDFGQASLYLSKYYEHNPNPAVIEKIKSLTNQTRLEGYEVSDQARFLSILVDYKTEITGVFALLLLLSLILIVLMREKRSVFYIPALIFLVLTFISNNFIQKPEMAIITGTTVLIMDQPSAAGKLVKRVQAGHRITIDSTQDMWYQIEWGNRKAFIRKTDVSKI</sequence>
<comment type="caution">
    <text evidence="2">The sequence shown here is derived from an EMBL/GenBank/DDBJ whole genome shotgun (WGS) entry which is preliminary data.</text>
</comment>
<dbReference type="InterPro" id="IPR011990">
    <property type="entry name" value="TPR-like_helical_dom_sf"/>
</dbReference>